<sequence>MFSTTIGAFLGPNWVRHKPVADKGCSGIPRNRGESQFMEVIGLEGCNKPGNRLEILKIAPRIRFRIPLKIAILLYRPTYPKASLLKMTLFFVSRPVTPI</sequence>
<proteinExistence type="predicted"/>
<protein>
    <submittedName>
        <fullName evidence="1">Uncharacterized protein</fullName>
    </submittedName>
</protein>
<reference evidence="1 2" key="1">
    <citation type="journal article" date="2015" name="Genome Biol.">
        <title>Comparative genomics of Steinernema reveals deeply conserved gene regulatory networks.</title>
        <authorList>
            <person name="Dillman A.R."/>
            <person name="Macchietto M."/>
            <person name="Porter C.F."/>
            <person name="Rogers A."/>
            <person name="Williams B."/>
            <person name="Antoshechkin I."/>
            <person name="Lee M.M."/>
            <person name="Goodwin Z."/>
            <person name="Lu X."/>
            <person name="Lewis E.E."/>
            <person name="Goodrich-Blair H."/>
            <person name="Stock S.P."/>
            <person name="Adams B.J."/>
            <person name="Sternberg P.W."/>
            <person name="Mortazavi A."/>
        </authorList>
    </citation>
    <scope>NUCLEOTIDE SEQUENCE [LARGE SCALE GENOMIC DNA]</scope>
    <source>
        <strain evidence="1 2">ALL</strain>
    </source>
</reference>
<dbReference type="Proteomes" id="UP000298663">
    <property type="component" value="Unassembled WGS sequence"/>
</dbReference>
<organism evidence="1 2">
    <name type="scientific">Steinernema carpocapsae</name>
    <name type="common">Entomopathogenic nematode</name>
    <dbReference type="NCBI Taxonomy" id="34508"/>
    <lineage>
        <taxon>Eukaryota</taxon>
        <taxon>Metazoa</taxon>
        <taxon>Ecdysozoa</taxon>
        <taxon>Nematoda</taxon>
        <taxon>Chromadorea</taxon>
        <taxon>Rhabditida</taxon>
        <taxon>Tylenchina</taxon>
        <taxon>Panagrolaimomorpha</taxon>
        <taxon>Strongyloidoidea</taxon>
        <taxon>Steinernematidae</taxon>
        <taxon>Steinernema</taxon>
    </lineage>
</organism>
<dbReference type="AlphaFoldDB" id="A0A4U5LZ31"/>
<keyword evidence="2" id="KW-1185">Reference proteome</keyword>
<reference evidence="1 2" key="2">
    <citation type="journal article" date="2019" name="G3 (Bethesda)">
        <title>Hybrid Assembly of the Genome of the Entomopathogenic Nematode Steinernema carpocapsae Identifies the X-Chromosome.</title>
        <authorList>
            <person name="Serra L."/>
            <person name="Macchietto M."/>
            <person name="Macias-Munoz A."/>
            <person name="McGill C.J."/>
            <person name="Rodriguez I.M."/>
            <person name="Rodriguez B."/>
            <person name="Murad R."/>
            <person name="Mortazavi A."/>
        </authorList>
    </citation>
    <scope>NUCLEOTIDE SEQUENCE [LARGE SCALE GENOMIC DNA]</scope>
    <source>
        <strain evidence="1 2">ALL</strain>
    </source>
</reference>
<accession>A0A4U5LZ31</accession>
<gene>
    <name evidence="1" type="ORF">L596_028684</name>
</gene>
<name>A0A4U5LZ31_STECR</name>
<comment type="caution">
    <text evidence="1">The sequence shown here is derived from an EMBL/GenBank/DDBJ whole genome shotgun (WGS) entry which is preliminary data.</text>
</comment>
<evidence type="ECO:0000313" key="2">
    <source>
        <dbReference type="Proteomes" id="UP000298663"/>
    </source>
</evidence>
<evidence type="ECO:0000313" key="1">
    <source>
        <dbReference type="EMBL" id="TKR61591.1"/>
    </source>
</evidence>
<dbReference type="EMBL" id="AZBU02000011">
    <property type="protein sequence ID" value="TKR61591.1"/>
    <property type="molecule type" value="Genomic_DNA"/>
</dbReference>